<comment type="cofactor">
    <cofactor evidence="1">
        <name>heme</name>
        <dbReference type="ChEBI" id="CHEBI:30413"/>
    </cofactor>
</comment>
<evidence type="ECO:0000313" key="8">
    <source>
        <dbReference type="EMBL" id="KOX95844.1"/>
    </source>
</evidence>
<dbReference type="CDD" id="cd00454">
    <property type="entry name" value="TrHb1_N"/>
    <property type="match status" value="1"/>
</dbReference>
<keyword evidence="5" id="KW-0561">Oxygen transport</keyword>
<keyword evidence="9" id="KW-1185">Reference proteome</keyword>
<proteinExistence type="inferred from homology"/>
<organism evidence="8 9">
    <name type="scientific">Halorubrum tropicale</name>
    <dbReference type="NCBI Taxonomy" id="1765655"/>
    <lineage>
        <taxon>Archaea</taxon>
        <taxon>Methanobacteriati</taxon>
        <taxon>Methanobacteriota</taxon>
        <taxon>Stenosarchaea group</taxon>
        <taxon>Halobacteria</taxon>
        <taxon>Halobacteriales</taxon>
        <taxon>Haloferacaceae</taxon>
        <taxon>Halorubrum</taxon>
    </lineage>
</organism>
<evidence type="ECO:0000256" key="7">
    <source>
        <dbReference type="ARBA" id="ARBA00023004"/>
    </source>
</evidence>
<evidence type="ECO:0000256" key="6">
    <source>
        <dbReference type="ARBA" id="ARBA00022723"/>
    </source>
</evidence>
<dbReference type="Gene3D" id="1.10.490.10">
    <property type="entry name" value="Globins"/>
    <property type="match status" value="1"/>
</dbReference>
<accession>A0A0N0BQT1</accession>
<dbReference type="GO" id="GO:0046872">
    <property type="term" value="F:metal ion binding"/>
    <property type="evidence" value="ECO:0007669"/>
    <property type="project" value="UniProtKB-KW"/>
</dbReference>
<dbReference type="PIRSF" id="PIRSF002030">
    <property type="entry name" value="Globin_Protozoa/Cyanobacteria"/>
    <property type="match status" value="1"/>
</dbReference>
<dbReference type="AlphaFoldDB" id="A0A0N0BQT1"/>
<dbReference type="InterPro" id="IPR001486">
    <property type="entry name" value="Hemoglobin_trunc"/>
</dbReference>
<dbReference type="GO" id="GO:0019825">
    <property type="term" value="F:oxygen binding"/>
    <property type="evidence" value="ECO:0007669"/>
    <property type="project" value="InterPro"/>
</dbReference>
<sequence length="125" mass="13744">MSNETLYERLGGEPAIGAVVNEFYDRVLDDNRVNHYFDDVDMADQRSHQTKFLSAVTGGPIQYEGEEMATAHEELAITDAEFEVVATHLDEALRAFDVDDADREAVMEAVAGFEDDVVGSPGGDE</sequence>
<dbReference type="STRING" id="1765655.AMR74_12985"/>
<dbReference type="OrthoDB" id="313164at2157"/>
<evidence type="ECO:0000256" key="5">
    <source>
        <dbReference type="ARBA" id="ARBA00022621"/>
    </source>
</evidence>
<dbReference type="SUPFAM" id="SSF46458">
    <property type="entry name" value="Globin-like"/>
    <property type="match status" value="1"/>
</dbReference>
<dbReference type="PROSITE" id="PS01213">
    <property type="entry name" value="GLOBIN_FAM_2"/>
    <property type="match status" value="1"/>
</dbReference>
<comment type="similarity">
    <text evidence="2">Belongs to the truncated hemoglobin family. Group I subfamily.</text>
</comment>
<protein>
    <submittedName>
        <fullName evidence="8">Globin</fullName>
    </submittedName>
</protein>
<keyword evidence="3" id="KW-0813">Transport</keyword>
<evidence type="ECO:0000313" key="9">
    <source>
        <dbReference type="Proteomes" id="UP000037747"/>
    </source>
</evidence>
<evidence type="ECO:0000256" key="1">
    <source>
        <dbReference type="ARBA" id="ARBA00001971"/>
    </source>
</evidence>
<dbReference type="Proteomes" id="UP000037747">
    <property type="component" value="Unassembled WGS sequence"/>
</dbReference>
<keyword evidence="7" id="KW-0408">Iron</keyword>
<name>A0A0N0BQT1_9EURY</name>
<reference evidence="8 9" key="1">
    <citation type="submission" date="2015-08" db="EMBL/GenBank/DDBJ databases">
        <title>Genomes of Isolates from Cabo Rojo, PR.</title>
        <authorList>
            <person name="Sanchez-Nieves R.L."/>
            <person name="Montalvo-Rodriguez R."/>
        </authorList>
    </citation>
    <scope>NUCLEOTIDE SEQUENCE [LARGE SCALE GENOMIC DNA]</scope>
    <source>
        <strain evidence="8 9">5</strain>
    </source>
</reference>
<evidence type="ECO:0000256" key="4">
    <source>
        <dbReference type="ARBA" id="ARBA00022617"/>
    </source>
</evidence>
<dbReference type="InterPro" id="IPR019795">
    <property type="entry name" value="Globin_bac-like_CS"/>
</dbReference>
<evidence type="ECO:0000256" key="3">
    <source>
        <dbReference type="ARBA" id="ARBA00022448"/>
    </source>
</evidence>
<dbReference type="EMBL" id="LIST01000005">
    <property type="protein sequence ID" value="KOX95844.1"/>
    <property type="molecule type" value="Genomic_DNA"/>
</dbReference>
<keyword evidence="6" id="KW-0479">Metal-binding</keyword>
<evidence type="ECO:0000256" key="2">
    <source>
        <dbReference type="ARBA" id="ARBA00009660"/>
    </source>
</evidence>
<dbReference type="GO" id="GO:0020037">
    <property type="term" value="F:heme binding"/>
    <property type="evidence" value="ECO:0007669"/>
    <property type="project" value="InterPro"/>
</dbReference>
<dbReference type="GO" id="GO:0005344">
    <property type="term" value="F:oxygen carrier activity"/>
    <property type="evidence" value="ECO:0007669"/>
    <property type="project" value="UniProtKB-KW"/>
</dbReference>
<dbReference type="Pfam" id="PF01152">
    <property type="entry name" value="Bac_globin"/>
    <property type="match status" value="1"/>
</dbReference>
<dbReference type="PATRIC" id="fig|1705389.3.peg.1500"/>
<dbReference type="InterPro" id="IPR012292">
    <property type="entry name" value="Globin/Proto"/>
</dbReference>
<dbReference type="InterPro" id="IPR016339">
    <property type="entry name" value="Hemoglobin_trunc_I"/>
</dbReference>
<keyword evidence="4" id="KW-0349">Heme</keyword>
<dbReference type="InterPro" id="IPR009050">
    <property type="entry name" value="Globin-like_sf"/>
</dbReference>
<comment type="caution">
    <text evidence="8">The sequence shown here is derived from an EMBL/GenBank/DDBJ whole genome shotgun (WGS) entry which is preliminary data.</text>
</comment>
<dbReference type="RefSeq" id="WP_053772483.1">
    <property type="nucleotide sequence ID" value="NZ_LIST01000005.1"/>
</dbReference>
<gene>
    <name evidence="8" type="ORF">AMR74_12985</name>
</gene>